<dbReference type="PANTHER" id="PTHR30074">
    <property type="entry name" value="FORMATE DEHYDROGENASE, NITRATE-INDUCIBLE, CYTOCHROME B556 FDN SUBUNIT"/>
    <property type="match status" value="1"/>
</dbReference>
<dbReference type="GO" id="GO:0046872">
    <property type="term" value="F:metal ion binding"/>
    <property type="evidence" value="ECO:0007669"/>
    <property type="project" value="UniProtKB-KW"/>
</dbReference>
<keyword evidence="16" id="KW-1185">Reference proteome</keyword>
<dbReference type="InterPro" id="IPR051817">
    <property type="entry name" value="FDH_cytochrome_b556_subunit"/>
</dbReference>
<evidence type="ECO:0000256" key="11">
    <source>
        <dbReference type="ARBA" id="ARBA00023004"/>
    </source>
</evidence>
<feature type="transmembrane region" description="Helical" evidence="13">
    <location>
        <begin position="127"/>
        <end position="146"/>
    </location>
</feature>
<accession>A0A4Q0MN94</accession>
<comment type="caution">
    <text evidence="15">The sequence shown here is derived from an EMBL/GenBank/DDBJ whole genome shotgun (WGS) entry which is preliminary data.</text>
</comment>
<dbReference type="GO" id="GO:0005886">
    <property type="term" value="C:plasma membrane"/>
    <property type="evidence" value="ECO:0007669"/>
    <property type="project" value="UniProtKB-SubCell"/>
</dbReference>
<evidence type="ECO:0000256" key="7">
    <source>
        <dbReference type="ARBA" id="ARBA00022692"/>
    </source>
</evidence>
<keyword evidence="5" id="KW-1003">Cell membrane</keyword>
<dbReference type="EMBL" id="RYFI01000002">
    <property type="protein sequence ID" value="RXF74975.1"/>
    <property type="molecule type" value="Genomic_DNA"/>
</dbReference>
<feature type="transmembrane region" description="Helical" evidence="13">
    <location>
        <begin position="161"/>
        <end position="187"/>
    </location>
</feature>
<dbReference type="InterPro" id="IPR011577">
    <property type="entry name" value="Cyt_b561_bac/Ni-Hgenase"/>
</dbReference>
<keyword evidence="7 13" id="KW-0812">Transmembrane</keyword>
<evidence type="ECO:0000256" key="5">
    <source>
        <dbReference type="ARBA" id="ARBA00022475"/>
    </source>
</evidence>
<dbReference type="PANTHER" id="PTHR30074:SF5">
    <property type="entry name" value="FORMATE DEHYDROGENASE, NITRATE-INDUCIBLE, CYTOCHROME B556(FDN) SUBUNIT"/>
    <property type="match status" value="1"/>
</dbReference>
<evidence type="ECO:0000256" key="10">
    <source>
        <dbReference type="ARBA" id="ARBA00022989"/>
    </source>
</evidence>
<dbReference type="NCBIfam" id="TIGR01583">
    <property type="entry name" value="formate-DH-gamm"/>
    <property type="match status" value="1"/>
</dbReference>
<protein>
    <submittedName>
        <fullName evidence="15">Formate dehydrogenase subunit gamma</fullName>
    </submittedName>
</protein>
<dbReference type="AlphaFoldDB" id="A0A4Q0MN94"/>
<evidence type="ECO:0000313" key="16">
    <source>
        <dbReference type="Proteomes" id="UP000289708"/>
    </source>
</evidence>
<evidence type="ECO:0000313" key="15">
    <source>
        <dbReference type="EMBL" id="RXF74975.1"/>
    </source>
</evidence>
<dbReference type="InterPro" id="IPR016174">
    <property type="entry name" value="Di-haem_cyt_TM"/>
</dbReference>
<dbReference type="Pfam" id="PF01292">
    <property type="entry name" value="Ni_hydr_CYTB"/>
    <property type="match status" value="1"/>
</dbReference>
<keyword evidence="4" id="KW-0813">Transport</keyword>
<dbReference type="GO" id="GO:0036397">
    <property type="term" value="F:formate dehydrogenase (quinone) activity"/>
    <property type="evidence" value="ECO:0007669"/>
    <property type="project" value="TreeGrafter"/>
</dbReference>
<organism evidence="15 16">
    <name type="scientific">Hansschlegelia zhihuaiae</name>
    <dbReference type="NCBI Taxonomy" id="405005"/>
    <lineage>
        <taxon>Bacteria</taxon>
        <taxon>Pseudomonadati</taxon>
        <taxon>Pseudomonadota</taxon>
        <taxon>Alphaproteobacteria</taxon>
        <taxon>Hyphomicrobiales</taxon>
        <taxon>Methylopilaceae</taxon>
        <taxon>Hansschlegelia</taxon>
    </lineage>
</organism>
<dbReference type="GO" id="GO:0015944">
    <property type="term" value="P:formate oxidation"/>
    <property type="evidence" value="ECO:0007669"/>
    <property type="project" value="TreeGrafter"/>
</dbReference>
<evidence type="ECO:0000256" key="2">
    <source>
        <dbReference type="ARBA" id="ARBA00004651"/>
    </source>
</evidence>
<name>A0A4Q0MN94_9HYPH</name>
<dbReference type="Gene3D" id="1.20.950.20">
    <property type="entry name" value="Transmembrane di-heme cytochromes, Chain C"/>
    <property type="match status" value="1"/>
</dbReference>
<feature type="transmembrane region" description="Helical" evidence="13">
    <location>
        <begin position="67"/>
        <end position="87"/>
    </location>
</feature>
<dbReference type="SUPFAM" id="SSF81342">
    <property type="entry name" value="Transmembrane di-heme cytochromes"/>
    <property type="match status" value="1"/>
</dbReference>
<sequence>MAIDIEHQPPVVRARTFVDRYSAFARVNHWITAITFSLLTLSGLALFHPSLYFLTALFGGGALTRAIHPWLGVILLISFFGMFLQFWRMNLWNRDDTQWMKQIGDVVKGDEERLPELDKYNAGQKGVFWGQALMILVLFTTGLVIWDQYFGGYVTIETNRLAALIHAVMAFFAIMLIIVHIYAGIWVRGSVASMTRGKVTGGWAWRHHRKWLRRTVKGERAPGE</sequence>
<keyword evidence="9" id="KW-0249">Electron transport</keyword>
<dbReference type="GO" id="GO:0009326">
    <property type="term" value="C:formate dehydrogenase complex"/>
    <property type="evidence" value="ECO:0007669"/>
    <property type="project" value="InterPro"/>
</dbReference>
<evidence type="ECO:0000256" key="6">
    <source>
        <dbReference type="ARBA" id="ARBA00022617"/>
    </source>
</evidence>
<dbReference type="Proteomes" id="UP000289708">
    <property type="component" value="Unassembled WGS sequence"/>
</dbReference>
<evidence type="ECO:0000256" key="3">
    <source>
        <dbReference type="ARBA" id="ARBA00010747"/>
    </source>
</evidence>
<dbReference type="GO" id="GO:0009061">
    <property type="term" value="P:anaerobic respiration"/>
    <property type="evidence" value="ECO:0007669"/>
    <property type="project" value="TreeGrafter"/>
</dbReference>
<comment type="subcellular location">
    <subcellularLocation>
        <location evidence="2">Cell membrane</location>
        <topology evidence="2">Multi-pass membrane protein</topology>
    </subcellularLocation>
</comment>
<keyword evidence="10 13" id="KW-1133">Transmembrane helix</keyword>
<evidence type="ECO:0000256" key="4">
    <source>
        <dbReference type="ARBA" id="ARBA00022448"/>
    </source>
</evidence>
<evidence type="ECO:0000256" key="1">
    <source>
        <dbReference type="ARBA" id="ARBA00001971"/>
    </source>
</evidence>
<keyword evidence="8" id="KW-0479">Metal-binding</keyword>
<dbReference type="GO" id="GO:0022904">
    <property type="term" value="P:respiratory electron transport chain"/>
    <property type="evidence" value="ECO:0007669"/>
    <property type="project" value="InterPro"/>
</dbReference>
<evidence type="ECO:0000256" key="9">
    <source>
        <dbReference type="ARBA" id="ARBA00022982"/>
    </source>
</evidence>
<evidence type="ECO:0000256" key="8">
    <source>
        <dbReference type="ARBA" id="ARBA00022723"/>
    </source>
</evidence>
<evidence type="ECO:0000256" key="13">
    <source>
        <dbReference type="SAM" id="Phobius"/>
    </source>
</evidence>
<evidence type="ECO:0000259" key="14">
    <source>
        <dbReference type="Pfam" id="PF01292"/>
    </source>
</evidence>
<reference evidence="15 16" key="1">
    <citation type="submission" date="2018-12" db="EMBL/GenBank/DDBJ databases">
        <title>bacterium Hansschlegelia zhihuaiae S113.</title>
        <authorList>
            <person name="He J."/>
        </authorList>
    </citation>
    <scope>NUCLEOTIDE SEQUENCE [LARGE SCALE GENOMIC DNA]</scope>
    <source>
        <strain evidence="15 16">S 113</strain>
    </source>
</reference>
<evidence type="ECO:0000256" key="12">
    <source>
        <dbReference type="ARBA" id="ARBA00023136"/>
    </source>
</evidence>
<dbReference type="RefSeq" id="WP_128775965.1">
    <property type="nucleotide sequence ID" value="NZ_RYFI01000002.1"/>
</dbReference>
<comment type="cofactor">
    <cofactor evidence="1">
        <name>heme</name>
        <dbReference type="ChEBI" id="CHEBI:30413"/>
    </cofactor>
</comment>
<gene>
    <name evidence="15" type="ORF">EK403_02640</name>
</gene>
<keyword evidence="12 13" id="KW-0472">Membrane</keyword>
<feature type="transmembrane region" description="Helical" evidence="13">
    <location>
        <begin position="30"/>
        <end position="47"/>
    </location>
</feature>
<dbReference type="GO" id="GO:0009055">
    <property type="term" value="F:electron transfer activity"/>
    <property type="evidence" value="ECO:0007669"/>
    <property type="project" value="InterPro"/>
</dbReference>
<comment type="similarity">
    <text evidence="3">Belongs to the formate dehydrogenase gamma subunit family.</text>
</comment>
<proteinExistence type="inferred from homology"/>
<keyword evidence="11" id="KW-0408">Iron</keyword>
<feature type="domain" description="Cytochrome b561 bacterial/Ni-hydrogenase" evidence="14">
    <location>
        <begin position="20"/>
        <end position="197"/>
    </location>
</feature>
<keyword evidence="6" id="KW-0349">Heme</keyword>
<dbReference type="OrthoDB" id="9790598at2"/>
<dbReference type="GO" id="GO:0008863">
    <property type="term" value="F:formate dehydrogenase (NAD+) activity"/>
    <property type="evidence" value="ECO:0007669"/>
    <property type="project" value="InterPro"/>
</dbReference>
<dbReference type="InterPro" id="IPR006471">
    <property type="entry name" value="Formate_DH_gsu"/>
</dbReference>